<dbReference type="InterPro" id="IPR003660">
    <property type="entry name" value="HAMP_dom"/>
</dbReference>
<dbReference type="PROSITE" id="PS50111">
    <property type="entry name" value="CHEMOTAXIS_TRANSDUC_2"/>
    <property type="match status" value="1"/>
</dbReference>
<dbReference type="SMART" id="SM00304">
    <property type="entry name" value="HAMP"/>
    <property type="match status" value="1"/>
</dbReference>
<sequence length="561" mass="62762">MKQSMSRRMSIIFFLLGMIFLTNTIMSAITSDQVRLSSELMSDYFLPIEQTRLAFKEPLHYIDLEVQGNLTGEVAIREDTNSQLVTLTDTLKNTLENYSDRVMHNELLLAFEPVEQVLNDIRTTLQSGEVEASEWGMLYETYKLAEADFNDVLTQNIAHEKSLIDSRVSRLVIIVWGMGLLFFVVTLIGFLHLRRTIVKPLVVMSRTLDEMIVAIEMKQGDLSKRLTHKQSDESGVIRDAVNDFIERLQRVLIGVKHDTDLTVSSSETLDQTIIESTAHTASMSESLHQLSATMEELNSTILELEHASIQIEDKATVMDTVSIQQVSVIDTITDETAALNQHLKQNHKTAKDHIALMSKTVTDAIKDAAAVKQIDDLTKTILDISGQTNLLALNASIEAARAGEAGKGFSVVASEIRNLAASTENTASHIQTVNGVVNEAVNQLVKESKGMIDYLQSDILTDYQQFNKEMNRFTNQIIDLKDVFIGFKQHTNLFKTTSRHMASGLKEMTEATEDAVTRVVSSSESAAGLLENMEDMRQSSNNQRDIIQRLTTQLAPFKKLE</sequence>
<evidence type="ECO:0000259" key="9">
    <source>
        <dbReference type="PROSITE" id="PS50111"/>
    </source>
</evidence>
<evidence type="ECO:0000256" key="2">
    <source>
        <dbReference type="ARBA" id="ARBA00022475"/>
    </source>
</evidence>
<name>A0A1I6P8A1_9BACI</name>
<evidence type="ECO:0000256" key="5">
    <source>
        <dbReference type="ARBA" id="ARBA00029447"/>
    </source>
</evidence>
<dbReference type="InterPro" id="IPR004089">
    <property type="entry name" value="MCPsignal_dom"/>
</dbReference>
<keyword evidence="4 6" id="KW-0807">Transducer</keyword>
<organism evidence="12 13">
    <name type="scientific">Halolactibacillus miurensis</name>
    <dbReference type="NCBI Taxonomy" id="306541"/>
    <lineage>
        <taxon>Bacteria</taxon>
        <taxon>Bacillati</taxon>
        <taxon>Bacillota</taxon>
        <taxon>Bacilli</taxon>
        <taxon>Bacillales</taxon>
        <taxon>Bacillaceae</taxon>
        <taxon>Halolactibacillus</taxon>
    </lineage>
</organism>
<comment type="subcellular location">
    <subcellularLocation>
        <location evidence="1">Cell membrane</location>
    </subcellularLocation>
</comment>
<dbReference type="EMBL" id="BJWJ01000001">
    <property type="protein sequence ID" value="GEM03057.1"/>
    <property type="molecule type" value="Genomic_DNA"/>
</dbReference>
<dbReference type="EMBL" id="FPAI01000001">
    <property type="protein sequence ID" value="SFS36413.1"/>
    <property type="molecule type" value="Genomic_DNA"/>
</dbReference>
<dbReference type="GO" id="GO:0005886">
    <property type="term" value="C:plasma membrane"/>
    <property type="evidence" value="ECO:0007669"/>
    <property type="project" value="UniProtKB-SubCell"/>
</dbReference>
<evidence type="ECO:0000256" key="4">
    <source>
        <dbReference type="ARBA" id="ARBA00023224"/>
    </source>
</evidence>
<dbReference type="SMART" id="SM00283">
    <property type="entry name" value="MA"/>
    <property type="match status" value="1"/>
</dbReference>
<dbReference type="RefSeq" id="WP_062319582.1">
    <property type="nucleotide sequence ID" value="NZ_BJWJ01000001.1"/>
</dbReference>
<keyword evidence="14" id="KW-1185">Reference proteome</keyword>
<evidence type="ECO:0000256" key="8">
    <source>
        <dbReference type="SAM" id="Phobius"/>
    </source>
</evidence>
<accession>A0A1I6P8A1</accession>
<dbReference type="OrthoDB" id="9760371at2"/>
<feature type="transmembrane region" description="Helical" evidence="8">
    <location>
        <begin position="171"/>
        <end position="191"/>
    </location>
</feature>
<reference evidence="12 13" key="1">
    <citation type="submission" date="2016-10" db="EMBL/GenBank/DDBJ databases">
        <authorList>
            <person name="de Groot N.N."/>
        </authorList>
    </citation>
    <scope>NUCLEOTIDE SEQUENCE [LARGE SCALE GENOMIC DNA]</scope>
    <source>
        <strain evidence="12 13">DSM 17074</strain>
    </source>
</reference>
<dbReference type="Pfam" id="PF00015">
    <property type="entry name" value="MCPsignal"/>
    <property type="match status" value="1"/>
</dbReference>
<dbReference type="Proteomes" id="UP000321773">
    <property type="component" value="Unassembled WGS sequence"/>
</dbReference>
<dbReference type="STRING" id="306541.SAMN05421668_101265"/>
<feature type="domain" description="HAMP" evidence="10">
    <location>
        <begin position="195"/>
        <end position="253"/>
    </location>
</feature>
<dbReference type="AlphaFoldDB" id="A0A1I6P8A1"/>
<feature type="coiled-coil region" evidence="7">
    <location>
        <begin position="287"/>
        <end position="314"/>
    </location>
</feature>
<feature type="domain" description="Methyl-accepting transducer" evidence="9">
    <location>
        <begin position="258"/>
        <end position="516"/>
    </location>
</feature>
<proteinExistence type="inferred from homology"/>
<evidence type="ECO:0000256" key="7">
    <source>
        <dbReference type="SAM" id="Coils"/>
    </source>
</evidence>
<evidence type="ECO:0000313" key="13">
    <source>
        <dbReference type="Proteomes" id="UP000199139"/>
    </source>
</evidence>
<evidence type="ECO:0000256" key="3">
    <source>
        <dbReference type="ARBA" id="ARBA00023136"/>
    </source>
</evidence>
<evidence type="ECO:0000313" key="14">
    <source>
        <dbReference type="Proteomes" id="UP000321773"/>
    </source>
</evidence>
<dbReference type="GO" id="GO:0007165">
    <property type="term" value="P:signal transduction"/>
    <property type="evidence" value="ECO:0007669"/>
    <property type="project" value="UniProtKB-KW"/>
</dbReference>
<dbReference type="SUPFAM" id="SSF58104">
    <property type="entry name" value="Methyl-accepting chemotaxis protein (MCP) signaling domain"/>
    <property type="match status" value="1"/>
</dbReference>
<keyword evidence="7" id="KW-0175">Coiled coil</keyword>
<keyword evidence="2" id="KW-1003">Cell membrane</keyword>
<protein>
    <submittedName>
        <fullName evidence="12">Methyl-accepting chemotaxis protein</fullName>
    </submittedName>
</protein>
<keyword evidence="3 8" id="KW-0472">Membrane</keyword>
<dbReference type="PANTHER" id="PTHR32089">
    <property type="entry name" value="METHYL-ACCEPTING CHEMOTAXIS PROTEIN MCPB"/>
    <property type="match status" value="1"/>
</dbReference>
<keyword evidence="8" id="KW-0812">Transmembrane</keyword>
<evidence type="ECO:0000256" key="6">
    <source>
        <dbReference type="PROSITE-ProRule" id="PRU00284"/>
    </source>
</evidence>
<comment type="similarity">
    <text evidence="5">Belongs to the methyl-accepting chemotaxis (MCP) protein family.</text>
</comment>
<dbReference type="PROSITE" id="PS50885">
    <property type="entry name" value="HAMP"/>
    <property type="match status" value="1"/>
</dbReference>
<evidence type="ECO:0000313" key="12">
    <source>
        <dbReference type="EMBL" id="SFS36413.1"/>
    </source>
</evidence>
<dbReference type="PANTHER" id="PTHR32089:SF112">
    <property type="entry name" value="LYSOZYME-LIKE PROTEIN-RELATED"/>
    <property type="match status" value="1"/>
</dbReference>
<dbReference type="Proteomes" id="UP000199139">
    <property type="component" value="Unassembled WGS sequence"/>
</dbReference>
<evidence type="ECO:0000259" key="10">
    <source>
        <dbReference type="PROSITE" id="PS50885"/>
    </source>
</evidence>
<dbReference type="Gene3D" id="1.10.287.950">
    <property type="entry name" value="Methyl-accepting chemotaxis protein"/>
    <property type="match status" value="1"/>
</dbReference>
<evidence type="ECO:0000256" key="1">
    <source>
        <dbReference type="ARBA" id="ARBA00004236"/>
    </source>
</evidence>
<reference evidence="11 14" key="2">
    <citation type="submission" date="2019-07" db="EMBL/GenBank/DDBJ databases">
        <title>Whole genome shotgun sequence of Halolactibacillus miurensis NBRC 100873.</title>
        <authorList>
            <person name="Hosoyama A."/>
            <person name="Uohara A."/>
            <person name="Ohji S."/>
            <person name="Ichikawa N."/>
        </authorList>
    </citation>
    <scope>NUCLEOTIDE SEQUENCE [LARGE SCALE GENOMIC DNA]</scope>
    <source>
        <strain evidence="11 14">NBRC 100873</strain>
    </source>
</reference>
<evidence type="ECO:0000313" key="11">
    <source>
        <dbReference type="EMBL" id="GEM03057.1"/>
    </source>
</evidence>
<keyword evidence="8" id="KW-1133">Transmembrane helix</keyword>
<gene>
    <name evidence="11" type="ORF">HMI01_00450</name>
    <name evidence="12" type="ORF">SAMN05421668_101265</name>
</gene>